<dbReference type="InterPro" id="IPR019287">
    <property type="entry name" value="Hday_junct_resolvase-rel_dom"/>
</dbReference>
<protein>
    <recommendedName>
        <fullName evidence="2">Holliday junction resolvase-related domain-containing protein</fullName>
    </recommendedName>
</protein>
<keyword evidence="1" id="KW-0472">Membrane</keyword>
<evidence type="ECO:0000259" key="2">
    <source>
        <dbReference type="Pfam" id="PF10107"/>
    </source>
</evidence>
<name>A0A1G1WKX1_9BACT</name>
<comment type="caution">
    <text evidence="3">The sequence shown here is derived from an EMBL/GenBank/DDBJ whole genome shotgun (WGS) entry which is preliminary data.</text>
</comment>
<accession>A0A1G1WKX1</accession>
<evidence type="ECO:0000313" key="4">
    <source>
        <dbReference type="Proteomes" id="UP000177821"/>
    </source>
</evidence>
<reference evidence="3 4" key="1">
    <citation type="journal article" date="2016" name="Nat. Commun.">
        <title>Thousands of microbial genomes shed light on interconnected biogeochemical processes in an aquifer system.</title>
        <authorList>
            <person name="Anantharaman K."/>
            <person name="Brown C.T."/>
            <person name="Hug L.A."/>
            <person name="Sharon I."/>
            <person name="Castelle C.J."/>
            <person name="Probst A.J."/>
            <person name="Thomas B.C."/>
            <person name="Singh A."/>
            <person name="Wilkins M.J."/>
            <person name="Karaoz U."/>
            <person name="Brodie E.L."/>
            <person name="Williams K.H."/>
            <person name="Hubbard S.S."/>
            <person name="Banfield J.F."/>
        </authorList>
    </citation>
    <scope>NUCLEOTIDE SEQUENCE [LARGE SCALE GENOMIC DNA]</scope>
</reference>
<dbReference type="EMBL" id="MHCX01000055">
    <property type="protein sequence ID" value="OGY28324.1"/>
    <property type="molecule type" value="Genomic_DNA"/>
</dbReference>
<evidence type="ECO:0000313" key="3">
    <source>
        <dbReference type="EMBL" id="OGY28324.1"/>
    </source>
</evidence>
<dbReference type="Proteomes" id="UP000177821">
    <property type="component" value="Unassembled WGS sequence"/>
</dbReference>
<feature type="domain" description="Holliday junction resolvase-related" evidence="2">
    <location>
        <begin position="61"/>
        <end position="145"/>
    </location>
</feature>
<gene>
    <name evidence="3" type="ORF">A3J50_02160</name>
</gene>
<proteinExistence type="predicted"/>
<evidence type="ECO:0000256" key="1">
    <source>
        <dbReference type="SAM" id="Phobius"/>
    </source>
</evidence>
<dbReference type="Pfam" id="PF10107">
    <property type="entry name" value="Endonuc_Holl"/>
    <property type="match status" value="1"/>
</dbReference>
<sequence length="158" mass="17606">MVQIELTTLVLILVLVILTSVVVYFIGRFQGAKRTNPADLPPNLLALYQEVQNLPAKILNTIQGSINPQKGKVGELLTYAELRYDYDVIIPLGQPVDFIGIKNGQKIDFIEVKSSSSKNSNGYSLTQEEKEIQKLVKQGAINFRLVIVKDSIFGENEN</sequence>
<organism evidence="3 4">
    <name type="scientific">Candidatus Woykebacteria bacterium RIFCSPHIGHO2_02_FULL_43_16b</name>
    <dbReference type="NCBI Taxonomy" id="1802601"/>
    <lineage>
        <taxon>Bacteria</taxon>
        <taxon>Candidatus Woykeibacteriota</taxon>
    </lineage>
</organism>
<feature type="transmembrane region" description="Helical" evidence="1">
    <location>
        <begin position="6"/>
        <end position="26"/>
    </location>
</feature>
<keyword evidence="1" id="KW-1133">Transmembrane helix</keyword>
<dbReference type="AlphaFoldDB" id="A0A1G1WKX1"/>
<keyword evidence="1" id="KW-0812">Transmembrane</keyword>